<evidence type="ECO:0000256" key="7">
    <source>
        <dbReference type="ARBA" id="ARBA00033409"/>
    </source>
</evidence>
<keyword evidence="6 8" id="KW-0234">DNA repair</keyword>
<dbReference type="SUPFAM" id="SSF50249">
    <property type="entry name" value="Nucleic acid-binding proteins"/>
    <property type="match status" value="1"/>
</dbReference>
<keyword evidence="11" id="KW-1185">Reference proteome</keyword>
<feature type="domain" description="DNA replication/recombination mediator RecO N-terminal" evidence="9">
    <location>
        <begin position="5"/>
        <end position="71"/>
    </location>
</feature>
<sequence>MQSSLAFILHSRPYKETSALMDVFTPAGRLRAVLRGARGKLGSVARPFSVLDIELRGRSELKTISRIEPAGEFNFLQGQALFCAMYLNELLVRLLPLNDPQPLLFEHYQLTVQGLAHGLPLEPLLRTFEWRLLEQLGYGFSFEVDSSGQALQAQMLYRLVPESGFQAVPQLRPGVFLGADILALSAADWQQSSVLHTAKRLMRQALAAHLGGRPLMSRELFLVQKGSM</sequence>
<comment type="similarity">
    <text evidence="2 8">Belongs to the RecO family.</text>
</comment>
<dbReference type="RefSeq" id="WP_269817607.1">
    <property type="nucleotide sequence ID" value="NZ_CP114976.1"/>
</dbReference>
<reference evidence="10 11" key="1">
    <citation type="submission" date="2022-12" db="EMBL/GenBank/DDBJ databases">
        <title>Coexistence and Characterization of a Novel Tigecycline Resistance gene tet(X) variant and blaNDM-1 in a Pseudomonas caeni Isolate of Chicken Origin.</title>
        <authorList>
            <person name="Lu X."/>
            <person name="Zhang L."/>
            <person name="Li R."/>
            <person name="Wang Z."/>
        </authorList>
    </citation>
    <scope>NUCLEOTIDE SEQUENCE [LARGE SCALE GENOMIC DNA]</scope>
    <source>
        <strain evidence="10 11">CE14</strain>
    </source>
</reference>
<proteinExistence type="inferred from homology"/>
<accession>A0AAE9VMK1</accession>
<evidence type="ECO:0000259" key="9">
    <source>
        <dbReference type="Pfam" id="PF11967"/>
    </source>
</evidence>
<evidence type="ECO:0000256" key="8">
    <source>
        <dbReference type="HAMAP-Rule" id="MF_00201"/>
    </source>
</evidence>
<dbReference type="GO" id="GO:0006310">
    <property type="term" value="P:DNA recombination"/>
    <property type="evidence" value="ECO:0007669"/>
    <property type="project" value="UniProtKB-UniRule"/>
</dbReference>
<dbReference type="NCBIfam" id="TIGR00613">
    <property type="entry name" value="reco"/>
    <property type="match status" value="1"/>
</dbReference>
<dbReference type="EMBL" id="CP114976">
    <property type="protein sequence ID" value="WBE24664.1"/>
    <property type="molecule type" value="Genomic_DNA"/>
</dbReference>
<evidence type="ECO:0000256" key="5">
    <source>
        <dbReference type="ARBA" id="ARBA00023172"/>
    </source>
</evidence>
<dbReference type="Pfam" id="PF11967">
    <property type="entry name" value="RecO_N"/>
    <property type="match status" value="1"/>
</dbReference>
<evidence type="ECO:0000313" key="10">
    <source>
        <dbReference type="EMBL" id="WBE24664.1"/>
    </source>
</evidence>
<dbReference type="GO" id="GO:0043590">
    <property type="term" value="C:bacterial nucleoid"/>
    <property type="evidence" value="ECO:0007669"/>
    <property type="project" value="TreeGrafter"/>
</dbReference>
<dbReference type="AlphaFoldDB" id="A0AAE9VMK1"/>
<dbReference type="InterPro" id="IPR003717">
    <property type="entry name" value="RecO"/>
</dbReference>
<evidence type="ECO:0000256" key="1">
    <source>
        <dbReference type="ARBA" id="ARBA00003065"/>
    </source>
</evidence>
<dbReference type="PANTHER" id="PTHR33991">
    <property type="entry name" value="DNA REPAIR PROTEIN RECO"/>
    <property type="match status" value="1"/>
</dbReference>
<gene>
    <name evidence="8 10" type="primary">recO</name>
    <name evidence="10" type="ORF">O6P33_09840</name>
</gene>
<evidence type="ECO:0000256" key="6">
    <source>
        <dbReference type="ARBA" id="ARBA00023204"/>
    </source>
</evidence>
<dbReference type="InterPro" id="IPR042242">
    <property type="entry name" value="RecO_C"/>
</dbReference>
<dbReference type="GO" id="GO:0006302">
    <property type="term" value="P:double-strand break repair"/>
    <property type="evidence" value="ECO:0007669"/>
    <property type="project" value="TreeGrafter"/>
</dbReference>
<dbReference type="InterPro" id="IPR012340">
    <property type="entry name" value="NA-bd_OB-fold"/>
</dbReference>
<dbReference type="PANTHER" id="PTHR33991:SF1">
    <property type="entry name" value="DNA REPAIR PROTEIN RECO"/>
    <property type="match status" value="1"/>
</dbReference>
<evidence type="ECO:0000256" key="4">
    <source>
        <dbReference type="ARBA" id="ARBA00022763"/>
    </source>
</evidence>
<dbReference type="InterPro" id="IPR022572">
    <property type="entry name" value="DNA_rep/recomb_RecO_N"/>
</dbReference>
<keyword evidence="4 8" id="KW-0227">DNA damage</keyword>
<dbReference type="HAMAP" id="MF_00201">
    <property type="entry name" value="RecO"/>
    <property type="match status" value="1"/>
</dbReference>
<keyword evidence="5 8" id="KW-0233">DNA recombination</keyword>
<dbReference type="InterPro" id="IPR037278">
    <property type="entry name" value="ARFGAP/RecO"/>
</dbReference>
<dbReference type="SUPFAM" id="SSF57863">
    <property type="entry name" value="ArfGap/RecO-like zinc finger"/>
    <property type="match status" value="1"/>
</dbReference>
<evidence type="ECO:0000313" key="11">
    <source>
        <dbReference type="Proteomes" id="UP001212189"/>
    </source>
</evidence>
<dbReference type="Proteomes" id="UP001212189">
    <property type="component" value="Chromosome"/>
</dbReference>
<dbReference type="Gene3D" id="1.20.1440.120">
    <property type="entry name" value="Recombination protein O, C-terminal domain"/>
    <property type="match status" value="1"/>
</dbReference>
<dbReference type="Pfam" id="PF02565">
    <property type="entry name" value="RecO_C"/>
    <property type="match status" value="1"/>
</dbReference>
<dbReference type="Gene3D" id="2.40.50.140">
    <property type="entry name" value="Nucleic acid-binding proteins"/>
    <property type="match status" value="1"/>
</dbReference>
<protein>
    <recommendedName>
        <fullName evidence="3 8">DNA repair protein RecO</fullName>
    </recommendedName>
    <alternativeName>
        <fullName evidence="7 8">Recombination protein O</fullName>
    </alternativeName>
</protein>
<comment type="function">
    <text evidence="1 8">Involved in DNA repair and RecF pathway recombination.</text>
</comment>
<organism evidence="10 11">
    <name type="scientific">Denitrificimonas caeni</name>
    <dbReference type="NCBI Taxonomy" id="521720"/>
    <lineage>
        <taxon>Bacteria</taxon>
        <taxon>Pseudomonadati</taxon>
        <taxon>Pseudomonadota</taxon>
        <taxon>Gammaproteobacteria</taxon>
        <taxon>Pseudomonadales</taxon>
        <taxon>Pseudomonadaceae</taxon>
        <taxon>Denitrificimonas</taxon>
    </lineage>
</organism>
<evidence type="ECO:0000256" key="2">
    <source>
        <dbReference type="ARBA" id="ARBA00007452"/>
    </source>
</evidence>
<evidence type="ECO:0000256" key="3">
    <source>
        <dbReference type="ARBA" id="ARBA00021310"/>
    </source>
</evidence>
<name>A0AAE9VMK1_9GAMM</name>
<dbReference type="KEGG" id="dce:O6P33_09840"/>